<dbReference type="GO" id="GO:0016020">
    <property type="term" value="C:membrane"/>
    <property type="evidence" value="ECO:0007669"/>
    <property type="project" value="GOC"/>
</dbReference>
<dbReference type="PANTHER" id="PTHR31302">
    <property type="entry name" value="TRANSMEMBRANE PROTEIN WITH METALLOPHOSPHOESTERASE DOMAIN-RELATED"/>
    <property type="match status" value="1"/>
</dbReference>
<dbReference type="GO" id="GO:0009245">
    <property type="term" value="P:lipid A biosynthetic process"/>
    <property type="evidence" value="ECO:0007669"/>
    <property type="project" value="TreeGrafter"/>
</dbReference>
<evidence type="ECO:0000259" key="3">
    <source>
        <dbReference type="Pfam" id="PF00149"/>
    </source>
</evidence>
<dbReference type="Proteomes" id="UP001057291">
    <property type="component" value="Unassembled WGS sequence"/>
</dbReference>
<keyword evidence="2" id="KW-0378">Hydrolase</keyword>
<name>A0AAV4LGB2_9BACL</name>
<evidence type="ECO:0000313" key="4">
    <source>
        <dbReference type="EMBL" id="GIM46862.1"/>
    </source>
</evidence>
<comment type="caution">
    <text evidence="4">The sequence shown here is derived from an EMBL/GenBank/DDBJ whole genome shotgun (WGS) entry which is preliminary data.</text>
</comment>
<dbReference type="InterPro" id="IPR051158">
    <property type="entry name" value="Metallophosphoesterase_sf"/>
</dbReference>
<proteinExistence type="predicted"/>
<keyword evidence="1" id="KW-0479">Metal-binding</keyword>
<protein>
    <submittedName>
        <fullName evidence="4">Metallophosphoesterase YkoQ</fullName>
    </submittedName>
</protein>
<dbReference type="PANTHER" id="PTHR31302:SF31">
    <property type="entry name" value="PHOSPHODIESTERASE YAEI"/>
    <property type="match status" value="1"/>
</dbReference>
<evidence type="ECO:0000256" key="2">
    <source>
        <dbReference type="ARBA" id="ARBA00022801"/>
    </source>
</evidence>
<dbReference type="InterPro" id="IPR029052">
    <property type="entry name" value="Metallo-depent_PP-like"/>
</dbReference>
<dbReference type="SUPFAM" id="SSF56300">
    <property type="entry name" value="Metallo-dependent phosphatases"/>
    <property type="match status" value="1"/>
</dbReference>
<feature type="domain" description="Calcineurin-like phosphoesterase" evidence="3">
    <location>
        <begin position="44"/>
        <end position="209"/>
    </location>
</feature>
<accession>A0AAV4LGB2</accession>
<dbReference type="GO" id="GO:0008758">
    <property type="term" value="F:UDP-2,3-diacylglucosamine hydrolase activity"/>
    <property type="evidence" value="ECO:0007669"/>
    <property type="project" value="TreeGrafter"/>
</dbReference>
<reference evidence="4" key="1">
    <citation type="journal article" date="2023" name="Int. J. Syst. Evol. Microbiol.">
        <title>Collibacillus ludicampi gen. nov., sp. nov., a new soil bacterium of the family Alicyclobacillaceae.</title>
        <authorList>
            <person name="Jojima T."/>
            <person name="Ioku Y."/>
            <person name="Fukuta Y."/>
            <person name="Shirasaka N."/>
            <person name="Matsumura Y."/>
            <person name="Mori M."/>
        </authorList>
    </citation>
    <scope>NUCLEOTIDE SEQUENCE</scope>
    <source>
        <strain evidence="4">TP075</strain>
    </source>
</reference>
<dbReference type="GO" id="GO:0046872">
    <property type="term" value="F:metal ion binding"/>
    <property type="evidence" value="ECO:0007669"/>
    <property type="project" value="UniProtKB-KW"/>
</dbReference>
<organism evidence="4 5">
    <name type="scientific">Collibacillus ludicampi</name>
    <dbReference type="NCBI Taxonomy" id="2771369"/>
    <lineage>
        <taxon>Bacteria</taxon>
        <taxon>Bacillati</taxon>
        <taxon>Bacillota</taxon>
        <taxon>Bacilli</taxon>
        <taxon>Bacillales</taxon>
        <taxon>Alicyclobacillaceae</taxon>
        <taxon>Collibacillus</taxon>
    </lineage>
</organism>
<gene>
    <name evidence="4" type="primary">ykoQ</name>
    <name evidence="4" type="ORF">DNHGIG_24110</name>
</gene>
<dbReference type="RefSeq" id="WP_282199911.1">
    <property type="nucleotide sequence ID" value="NZ_BOQE01000001.1"/>
</dbReference>
<evidence type="ECO:0000256" key="1">
    <source>
        <dbReference type="ARBA" id="ARBA00022723"/>
    </source>
</evidence>
<keyword evidence="5" id="KW-1185">Reference proteome</keyword>
<dbReference type="Pfam" id="PF00149">
    <property type="entry name" value="Metallophos"/>
    <property type="match status" value="1"/>
</dbReference>
<sequence length="273" mass="31187">MFYFLIVSGAIALLLLYSYRNTFRPILREVDIHIRGKDGKIDDLRVLQLSDLHMERISITPDRLKELILPTHPDLVVLTGDYLDRYHNIKKLIKYLQKIQEVKPRFGVYCVFGNHDHYLGERIDDLQAAIESTACKVLRNESITIDIDGTPLNLIGIDDYCLGKSDIPRSFENVPKKGINLVLAHDPNTILDLEEHHEVDYMLSGHLHGGQFNIPFAFKLCPMGELPKYKIIKGLHRVNGRTIYISEGLGQSGLNVRLNSRPEITVHRLRVSA</sequence>
<dbReference type="EMBL" id="BOQE01000001">
    <property type="protein sequence ID" value="GIM46862.1"/>
    <property type="molecule type" value="Genomic_DNA"/>
</dbReference>
<dbReference type="InterPro" id="IPR004843">
    <property type="entry name" value="Calcineurin-like_PHP"/>
</dbReference>
<evidence type="ECO:0000313" key="5">
    <source>
        <dbReference type="Proteomes" id="UP001057291"/>
    </source>
</evidence>
<dbReference type="AlphaFoldDB" id="A0AAV4LGB2"/>
<dbReference type="Gene3D" id="3.60.21.10">
    <property type="match status" value="1"/>
</dbReference>